<evidence type="ECO:0000313" key="2">
    <source>
        <dbReference type="EMBL" id="ABX36258.1"/>
    </source>
</evidence>
<dbReference type="HOGENOM" id="CLU_027402_41_5_4"/>
<gene>
    <name evidence="2" type="ordered locus">Daci_3624</name>
</gene>
<feature type="domain" description="Integrase catalytic" evidence="1">
    <location>
        <begin position="2"/>
        <end position="55"/>
    </location>
</feature>
<dbReference type="InterPro" id="IPR001584">
    <property type="entry name" value="Integrase_cat-core"/>
</dbReference>
<dbReference type="PANTHER" id="PTHR46889">
    <property type="entry name" value="TRANSPOSASE INSF FOR INSERTION SEQUENCE IS3B-RELATED"/>
    <property type="match status" value="1"/>
</dbReference>
<dbReference type="InterPro" id="IPR012337">
    <property type="entry name" value="RNaseH-like_sf"/>
</dbReference>
<dbReference type="STRING" id="398578.Daci_3624"/>
<dbReference type="KEGG" id="dac:Daci_3624"/>
<dbReference type="Pfam" id="PF13333">
    <property type="entry name" value="rve_2"/>
    <property type="match status" value="1"/>
</dbReference>
<evidence type="ECO:0000313" key="3">
    <source>
        <dbReference type="Proteomes" id="UP000000784"/>
    </source>
</evidence>
<dbReference type="GO" id="GO:0015074">
    <property type="term" value="P:DNA integration"/>
    <property type="evidence" value="ECO:0007669"/>
    <property type="project" value="InterPro"/>
</dbReference>
<dbReference type="EMBL" id="CP000884">
    <property type="protein sequence ID" value="ABX36258.1"/>
    <property type="molecule type" value="Genomic_DNA"/>
</dbReference>
<dbReference type="AlphaFoldDB" id="A9BZZ6"/>
<protein>
    <submittedName>
        <fullName evidence="2">Transposase</fullName>
    </submittedName>
</protein>
<dbReference type="InterPro" id="IPR050900">
    <property type="entry name" value="Transposase_IS3/IS150/IS904"/>
</dbReference>
<reference evidence="3" key="2">
    <citation type="submission" date="2007-11" db="EMBL/GenBank/DDBJ databases">
        <title>Complete sequence of Delftia acidovorans DSM 14801 / SPH-1.</title>
        <authorList>
            <person name="Copeland A."/>
            <person name="Lucas S."/>
            <person name="Lapidus A."/>
            <person name="Barry K."/>
            <person name="Glavina del Rio T."/>
            <person name="Dalin E."/>
            <person name="Tice H."/>
            <person name="Pitluck S."/>
            <person name="Lowry S."/>
            <person name="Clum A."/>
            <person name="Schmutz J."/>
            <person name="Larimer F."/>
            <person name="Land M."/>
            <person name="Hauser L."/>
            <person name="Kyrpides N."/>
            <person name="Kim E."/>
            <person name="Schleheck D."/>
            <person name="Richardson P."/>
        </authorList>
    </citation>
    <scope>NUCLEOTIDE SEQUENCE [LARGE SCALE GENOMIC DNA]</scope>
    <source>
        <strain evidence="3">DSM 14801 / SPH-1</strain>
    </source>
</reference>
<keyword evidence="3" id="KW-1185">Reference proteome</keyword>
<evidence type="ECO:0000259" key="1">
    <source>
        <dbReference type="Pfam" id="PF13333"/>
    </source>
</evidence>
<reference evidence="2 3" key="1">
    <citation type="journal article" date="2004" name="Appl. Environ. Microbiol.">
        <title>Mineralization of individual congeners of linear alkylbenzenesulfonate by defined pairs of heterotrophic bacteria.</title>
        <authorList>
            <person name="Schleheck D."/>
            <person name="Knepper T.P."/>
            <person name="Fischer K."/>
            <person name="Cook A.M."/>
        </authorList>
    </citation>
    <scope>NUCLEOTIDE SEQUENCE [LARGE SCALE GENOMIC DNA]</scope>
    <source>
        <strain evidence="3">DSM 14801 / SPH-1</strain>
    </source>
</reference>
<accession>A9BZZ6</accession>
<proteinExistence type="predicted"/>
<dbReference type="PANTHER" id="PTHR46889:SF4">
    <property type="entry name" value="TRANSPOSASE INSO FOR INSERTION SEQUENCE ELEMENT IS911B-RELATED"/>
    <property type="match status" value="1"/>
</dbReference>
<dbReference type="Proteomes" id="UP000000784">
    <property type="component" value="Chromosome"/>
</dbReference>
<dbReference type="eggNOG" id="COG2801">
    <property type="taxonomic scope" value="Bacteria"/>
</dbReference>
<sequence>MESFFSSLKTERTTRKVYRSRKQARSDVFDYIERFYNPTRRHSTLEYISPIKFEEAREA</sequence>
<dbReference type="SUPFAM" id="SSF53098">
    <property type="entry name" value="Ribonuclease H-like"/>
    <property type="match status" value="1"/>
</dbReference>
<name>A9BZZ6_DELAS</name>
<organism evidence="2 3">
    <name type="scientific">Delftia acidovorans (strain DSM 14801 / SPH-1)</name>
    <dbReference type="NCBI Taxonomy" id="398578"/>
    <lineage>
        <taxon>Bacteria</taxon>
        <taxon>Pseudomonadati</taxon>
        <taxon>Pseudomonadota</taxon>
        <taxon>Betaproteobacteria</taxon>
        <taxon>Burkholderiales</taxon>
        <taxon>Comamonadaceae</taxon>
        <taxon>Delftia</taxon>
    </lineage>
</organism>